<dbReference type="InterPro" id="IPR005814">
    <property type="entry name" value="Aminotrans_3"/>
</dbReference>
<keyword evidence="2" id="KW-0663">Pyridoxal phosphate</keyword>
<dbReference type="InterPro" id="IPR015421">
    <property type="entry name" value="PyrdxlP-dep_Trfase_major"/>
</dbReference>
<dbReference type="PANTHER" id="PTHR43713:SF3">
    <property type="entry name" value="GLUTAMATE-1-SEMIALDEHYDE 2,1-AMINOMUTASE 1, CHLOROPLASTIC-RELATED"/>
    <property type="match status" value="1"/>
</dbReference>
<sequence>MLVNSQEPWPRVASDGQLASSLDESITIEWNDLEAVHQALAEHPGQIAAIITEPMMLNAGAILPEPGFLEGLREITTAHGIILIFDETITGFRLGPSGAIGRFGVEPDLAIFGKAVAGGFPASVLAGNADLMSRFAKGTNHSGTFNANVLACAAIVHALAIMQSTPIYDTVERTGGQLMASLRGLFADFDLQLQVRGLPAAFHVAFDTADPVRSFADLQRADSERYRRLVPHAIDSGVWITGRGIWYVSGAHDDATNDATLARMTNALKKFAEHQRIE</sequence>
<dbReference type="SUPFAM" id="SSF53383">
    <property type="entry name" value="PLP-dependent transferases"/>
    <property type="match status" value="1"/>
</dbReference>
<name>A0A6J6SRM4_9ZZZZ</name>
<dbReference type="GO" id="GO:0008483">
    <property type="term" value="F:transaminase activity"/>
    <property type="evidence" value="ECO:0007669"/>
    <property type="project" value="InterPro"/>
</dbReference>
<dbReference type="EMBL" id="CAEZYW010000063">
    <property type="protein sequence ID" value="CAB4737187.1"/>
    <property type="molecule type" value="Genomic_DNA"/>
</dbReference>
<organism evidence="3">
    <name type="scientific">freshwater metagenome</name>
    <dbReference type="NCBI Taxonomy" id="449393"/>
    <lineage>
        <taxon>unclassified sequences</taxon>
        <taxon>metagenomes</taxon>
        <taxon>ecological metagenomes</taxon>
    </lineage>
</organism>
<gene>
    <name evidence="3" type="ORF">UFOPK2786_00558</name>
</gene>
<dbReference type="GO" id="GO:0030170">
    <property type="term" value="F:pyridoxal phosphate binding"/>
    <property type="evidence" value="ECO:0007669"/>
    <property type="project" value="InterPro"/>
</dbReference>
<evidence type="ECO:0000313" key="3">
    <source>
        <dbReference type="EMBL" id="CAB4737187.1"/>
    </source>
</evidence>
<dbReference type="PANTHER" id="PTHR43713">
    <property type="entry name" value="GLUTAMATE-1-SEMIALDEHYDE 2,1-AMINOMUTASE"/>
    <property type="match status" value="1"/>
</dbReference>
<proteinExistence type="predicted"/>
<dbReference type="InterPro" id="IPR015422">
    <property type="entry name" value="PyrdxlP-dep_Trfase_small"/>
</dbReference>
<evidence type="ECO:0000256" key="2">
    <source>
        <dbReference type="ARBA" id="ARBA00022898"/>
    </source>
</evidence>
<dbReference type="Gene3D" id="3.90.1150.10">
    <property type="entry name" value="Aspartate Aminotransferase, domain 1"/>
    <property type="match status" value="1"/>
</dbReference>
<evidence type="ECO:0000256" key="1">
    <source>
        <dbReference type="ARBA" id="ARBA00001933"/>
    </source>
</evidence>
<protein>
    <submittedName>
        <fullName evidence="3">Unannotated protein</fullName>
    </submittedName>
</protein>
<dbReference type="Pfam" id="PF00202">
    <property type="entry name" value="Aminotran_3"/>
    <property type="match status" value="1"/>
</dbReference>
<accession>A0A6J6SRM4</accession>
<comment type="cofactor">
    <cofactor evidence="1">
        <name>pyridoxal 5'-phosphate</name>
        <dbReference type="ChEBI" id="CHEBI:597326"/>
    </cofactor>
</comment>
<dbReference type="Gene3D" id="3.40.640.10">
    <property type="entry name" value="Type I PLP-dependent aspartate aminotransferase-like (Major domain)"/>
    <property type="match status" value="1"/>
</dbReference>
<dbReference type="AlphaFoldDB" id="A0A6J6SRM4"/>
<reference evidence="3" key="1">
    <citation type="submission" date="2020-05" db="EMBL/GenBank/DDBJ databases">
        <authorList>
            <person name="Chiriac C."/>
            <person name="Salcher M."/>
            <person name="Ghai R."/>
            <person name="Kavagutti S V."/>
        </authorList>
    </citation>
    <scope>NUCLEOTIDE SEQUENCE</scope>
</reference>
<dbReference type="InterPro" id="IPR015424">
    <property type="entry name" value="PyrdxlP-dep_Trfase"/>
</dbReference>